<keyword evidence="7 12" id="KW-0812">Transmembrane</keyword>
<evidence type="ECO:0000313" key="15">
    <source>
        <dbReference type="EMBL" id="SBT46942.1"/>
    </source>
</evidence>
<dbReference type="CDD" id="cd00075">
    <property type="entry name" value="HATPase"/>
    <property type="match status" value="1"/>
</dbReference>
<dbReference type="RefSeq" id="WP_091665576.1">
    <property type="nucleotide sequence ID" value="NZ_LT594323.1"/>
</dbReference>
<dbReference type="GO" id="GO:0000155">
    <property type="term" value="F:phosphorelay sensor kinase activity"/>
    <property type="evidence" value="ECO:0007669"/>
    <property type="project" value="InterPro"/>
</dbReference>
<dbReference type="SMART" id="SM00388">
    <property type="entry name" value="HisKA"/>
    <property type="match status" value="1"/>
</dbReference>
<evidence type="ECO:0000256" key="3">
    <source>
        <dbReference type="ARBA" id="ARBA00004236"/>
    </source>
</evidence>
<dbReference type="PANTHER" id="PTHR45436">
    <property type="entry name" value="SENSOR HISTIDINE KINASE YKOH"/>
    <property type="match status" value="1"/>
</dbReference>
<dbReference type="EC" id="2.7.13.3" evidence="4"/>
<sequence length="518" mass="55264">MNLVEEGKGRLRSIPLRVKLVAAVLALVAVALVVISGLTAFLLRNYLIGQVDDQLRGGVTNTARLLNEAGGSPVKVTIPSDFVAAQATPGEGVDAPTRYTGLRDEELPPFPTDYAGYQAQEGDPFTVRSVDGRTRWRMYYASLPDGRVIAFGQHLIAVDQSVRQLVWIDLLVGGAVLIILASVGAGIVRTSLKPLVEIERTAAAIAGGDLTRRVPDPEHGRDCPTSELGRLSRALNAMLAQIEAAFTARAASEAAARTAEVGARDAAAAAQASEARARRSEERMRQFIADASHELRTPLTTIRGFAELYRQGAARQPEQTAGLLRRIEDEAARMGLLVEDLLLLARMDRERPISLAPVELPVLASDAVQAARVVDPERRIELEIEPGVGPLVVLGDDARLRQVIGNLMTNALTHTPPDAAVTLRLRAEPGNLAVVEVADTGSGLTPEQAERVFERFYRVDAARTRRAGGPTSTGLGLAIVAALVAAHHGTVEAVETPGGGATFRVKLPLLPETPETGE</sequence>
<evidence type="ECO:0000256" key="11">
    <source>
        <dbReference type="ARBA" id="ARBA00023136"/>
    </source>
</evidence>
<dbReference type="SUPFAM" id="SSF158472">
    <property type="entry name" value="HAMP domain-like"/>
    <property type="match status" value="1"/>
</dbReference>
<dbReference type="Proteomes" id="UP000199385">
    <property type="component" value="Chromosome I"/>
</dbReference>
<comment type="catalytic activity">
    <reaction evidence="1">
        <text>ATP + protein L-histidine = ADP + protein N-phospho-L-histidine.</text>
        <dbReference type="EC" id="2.7.13.3"/>
    </reaction>
</comment>
<dbReference type="InterPro" id="IPR003660">
    <property type="entry name" value="HAMP_dom"/>
</dbReference>
<dbReference type="AlphaFoldDB" id="A0A1A8ZSS0"/>
<dbReference type="Pfam" id="PF00512">
    <property type="entry name" value="HisKA"/>
    <property type="match status" value="1"/>
</dbReference>
<dbReference type="FunFam" id="1.10.287.130:FF:000001">
    <property type="entry name" value="Two-component sensor histidine kinase"/>
    <property type="match status" value="1"/>
</dbReference>
<dbReference type="PROSITE" id="PS50109">
    <property type="entry name" value="HIS_KIN"/>
    <property type="match status" value="1"/>
</dbReference>
<dbReference type="PROSITE" id="PS50885">
    <property type="entry name" value="HAMP"/>
    <property type="match status" value="1"/>
</dbReference>
<evidence type="ECO:0000256" key="1">
    <source>
        <dbReference type="ARBA" id="ARBA00000085"/>
    </source>
</evidence>
<keyword evidence="10" id="KW-0902">Two-component regulatory system</keyword>
<keyword evidence="6" id="KW-0808">Transferase</keyword>
<evidence type="ECO:0000256" key="10">
    <source>
        <dbReference type="ARBA" id="ARBA00023012"/>
    </source>
</evidence>
<dbReference type="SUPFAM" id="SSF47384">
    <property type="entry name" value="Homodimeric domain of signal transducing histidine kinase"/>
    <property type="match status" value="1"/>
</dbReference>
<reference evidence="16" key="1">
    <citation type="submission" date="2016-06" db="EMBL/GenBank/DDBJ databases">
        <authorList>
            <person name="Varghese N."/>
            <person name="Submissions Spin"/>
        </authorList>
    </citation>
    <scope>NUCLEOTIDE SEQUENCE [LARGE SCALE GENOMIC DNA]</scope>
    <source>
        <strain evidence="16">DSM 44815</strain>
    </source>
</reference>
<dbReference type="InterPro" id="IPR003661">
    <property type="entry name" value="HisK_dim/P_dom"/>
</dbReference>
<proteinExistence type="predicted"/>
<accession>A0A1A8ZSS0</accession>
<keyword evidence="9 12" id="KW-1133">Transmembrane helix</keyword>
<dbReference type="GO" id="GO:0005886">
    <property type="term" value="C:plasma membrane"/>
    <property type="evidence" value="ECO:0007669"/>
    <property type="project" value="UniProtKB-SubCell"/>
</dbReference>
<feature type="domain" description="Histidine kinase" evidence="13">
    <location>
        <begin position="290"/>
        <end position="511"/>
    </location>
</feature>
<dbReference type="PATRIC" id="fig|261654.4.peg.3611"/>
<dbReference type="InterPro" id="IPR036097">
    <property type="entry name" value="HisK_dim/P_sf"/>
</dbReference>
<dbReference type="SUPFAM" id="SSF55874">
    <property type="entry name" value="ATPase domain of HSP90 chaperone/DNA topoisomerase II/histidine kinase"/>
    <property type="match status" value="1"/>
</dbReference>
<evidence type="ECO:0000313" key="16">
    <source>
        <dbReference type="Proteomes" id="UP000199385"/>
    </source>
</evidence>
<evidence type="ECO:0000256" key="12">
    <source>
        <dbReference type="SAM" id="Phobius"/>
    </source>
</evidence>
<evidence type="ECO:0000256" key="4">
    <source>
        <dbReference type="ARBA" id="ARBA00012438"/>
    </source>
</evidence>
<evidence type="ECO:0000256" key="8">
    <source>
        <dbReference type="ARBA" id="ARBA00022777"/>
    </source>
</evidence>
<comment type="subcellular location">
    <subcellularLocation>
        <location evidence="3">Cell membrane</location>
    </subcellularLocation>
</comment>
<dbReference type="InterPro" id="IPR050428">
    <property type="entry name" value="TCS_sensor_his_kinase"/>
</dbReference>
<feature type="domain" description="HAMP" evidence="14">
    <location>
        <begin position="189"/>
        <end position="247"/>
    </location>
</feature>
<gene>
    <name evidence="15" type="ORF">GA0070611_3553</name>
</gene>
<dbReference type="Pfam" id="PF02518">
    <property type="entry name" value="HATPase_c"/>
    <property type="match status" value="1"/>
</dbReference>
<keyword evidence="16" id="KW-1185">Reference proteome</keyword>
<dbReference type="InterPro" id="IPR036890">
    <property type="entry name" value="HATPase_C_sf"/>
</dbReference>
<evidence type="ECO:0000256" key="7">
    <source>
        <dbReference type="ARBA" id="ARBA00022692"/>
    </source>
</evidence>
<dbReference type="Pfam" id="PF00672">
    <property type="entry name" value="HAMP"/>
    <property type="match status" value="1"/>
</dbReference>
<dbReference type="InterPro" id="IPR004358">
    <property type="entry name" value="Sig_transdc_His_kin-like_C"/>
</dbReference>
<dbReference type="OrthoDB" id="5242752at2"/>
<dbReference type="EMBL" id="LT594323">
    <property type="protein sequence ID" value="SBT46942.1"/>
    <property type="molecule type" value="Genomic_DNA"/>
</dbReference>
<evidence type="ECO:0000256" key="9">
    <source>
        <dbReference type="ARBA" id="ARBA00022989"/>
    </source>
</evidence>
<protein>
    <recommendedName>
        <fullName evidence="4">histidine kinase</fullName>
        <ecNumber evidence="4">2.7.13.3</ecNumber>
    </recommendedName>
</protein>
<evidence type="ECO:0000259" key="14">
    <source>
        <dbReference type="PROSITE" id="PS50885"/>
    </source>
</evidence>
<dbReference type="FunFam" id="3.30.565.10:FF:000006">
    <property type="entry name" value="Sensor histidine kinase WalK"/>
    <property type="match status" value="1"/>
</dbReference>
<evidence type="ECO:0000259" key="13">
    <source>
        <dbReference type="PROSITE" id="PS50109"/>
    </source>
</evidence>
<dbReference type="STRING" id="261654.GA0070611_3553"/>
<dbReference type="GO" id="GO:0005509">
    <property type="term" value="F:calcium ion binding"/>
    <property type="evidence" value="ECO:0007669"/>
    <property type="project" value="UniProtKB-ARBA"/>
</dbReference>
<evidence type="ECO:0000256" key="2">
    <source>
        <dbReference type="ARBA" id="ARBA00001968"/>
    </source>
</evidence>
<evidence type="ECO:0000256" key="6">
    <source>
        <dbReference type="ARBA" id="ARBA00022679"/>
    </source>
</evidence>
<name>A0A1A8ZSS0_9ACTN</name>
<feature type="transmembrane region" description="Helical" evidence="12">
    <location>
        <begin position="20"/>
        <end position="43"/>
    </location>
</feature>
<dbReference type="Gene3D" id="1.10.287.130">
    <property type="match status" value="1"/>
</dbReference>
<comment type="cofactor">
    <cofactor evidence="2">
        <name>a divalent metal cation</name>
        <dbReference type="ChEBI" id="CHEBI:60240"/>
    </cofactor>
</comment>
<keyword evidence="11 12" id="KW-0472">Membrane</keyword>
<organism evidence="15 16">
    <name type="scientific">Micromonospora auratinigra</name>
    <dbReference type="NCBI Taxonomy" id="261654"/>
    <lineage>
        <taxon>Bacteria</taxon>
        <taxon>Bacillati</taxon>
        <taxon>Actinomycetota</taxon>
        <taxon>Actinomycetes</taxon>
        <taxon>Micromonosporales</taxon>
        <taxon>Micromonosporaceae</taxon>
        <taxon>Micromonospora</taxon>
    </lineage>
</organism>
<evidence type="ECO:0000256" key="5">
    <source>
        <dbReference type="ARBA" id="ARBA00022553"/>
    </source>
</evidence>
<dbReference type="Gene3D" id="6.10.340.10">
    <property type="match status" value="1"/>
</dbReference>
<dbReference type="SMART" id="SM00304">
    <property type="entry name" value="HAMP"/>
    <property type="match status" value="1"/>
</dbReference>
<dbReference type="Gene3D" id="3.30.565.10">
    <property type="entry name" value="Histidine kinase-like ATPase, C-terminal domain"/>
    <property type="match status" value="1"/>
</dbReference>
<dbReference type="InterPro" id="IPR005467">
    <property type="entry name" value="His_kinase_dom"/>
</dbReference>
<dbReference type="InterPro" id="IPR003594">
    <property type="entry name" value="HATPase_dom"/>
</dbReference>
<dbReference type="SMART" id="SM00387">
    <property type="entry name" value="HATPase_c"/>
    <property type="match status" value="1"/>
</dbReference>
<keyword evidence="8 15" id="KW-0418">Kinase</keyword>
<dbReference type="CDD" id="cd00082">
    <property type="entry name" value="HisKA"/>
    <property type="match status" value="1"/>
</dbReference>
<feature type="transmembrane region" description="Helical" evidence="12">
    <location>
        <begin position="165"/>
        <end position="188"/>
    </location>
</feature>
<dbReference type="PRINTS" id="PR00344">
    <property type="entry name" value="BCTRLSENSOR"/>
</dbReference>
<keyword evidence="5" id="KW-0597">Phosphoprotein</keyword>
<dbReference type="CDD" id="cd06225">
    <property type="entry name" value="HAMP"/>
    <property type="match status" value="1"/>
</dbReference>
<dbReference type="PANTHER" id="PTHR45436:SF5">
    <property type="entry name" value="SENSOR HISTIDINE KINASE TRCS"/>
    <property type="match status" value="1"/>
</dbReference>